<sequence length="98" mass="10770">MAHRGQRAFVNAAISASNGRIQHVVREQESIHKRDGISTHASTSVRENSRGHVLNHVDPCDLDELHEALIHALDFRLSLGCRQGGGNLQHVASSVFIE</sequence>
<proteinExistence type="predicted"/>
<dbReference type="EMBL" id="CM047590">
    <property type="protein sequence ID" value="KAI9919417.1"/>
    <property type="molecule type" value="Genomic_DNA"/>
</dbReference>
<accession>A0ACC0WKX9</accession>
<comment type="caution">
    <text evidence="1">The sequence shown here is derived from an EMBL/GenBank/DDBJ whole genome shotgun (WGS) entry which is preliminary data.</text>
</comment>
<reference evidence="1 2" key="1">
    <citation type="journal article" date="2022" name="bioRxiv">
        <title>The genome of the oomycete Peronosclerospora sorghi, a cosmopolitan pathogen of maize and sorghum, is inflated with dispersed pseudogenes.</title>
        <authorList>
            <person name="Fletcher K."/>
            <person name="Martin F."/>
            <person name="Isakeit T."/>
            <person name="Cavanaugh K."/>
            <person name="Magill C."/>
            <person name="Michelmore R."/>
        </authorList>
    </citation>
    <scope>NUCLEOTIDE SEQUENCE [LARGE SCALE GENOMIC DNA]</scope>
    <source>
        <strain evidence="1">P6</strain>
    </source>
</reference>
<evidence type="ECO:0000313" key="2">
    <source>
        <dbReference type="Proteomes" id="UP001163321"/>
    </source>
</evidence>
<name>A0ACC0WKX9_9STRA</name>
<evidence type="ECO:0000313" key="1">
    <source>
        <dbReference type="EMBL" id="KAI9919417.1"/>
    </source>
</evidence>
<dbReference type="Proteomes" id="UP001163321">
    <property type="component" value="Chromosome 11"/>
</dbReference>
<keyword evidence="2" id="KW-1185">Reference proteome</keyword>
<organism evidence="1 2">
    <name type="scientific">Peronosclerospora sorghi</name>
    <dbReference type="NCBI Taxonomy" id="230839"/>
    <lineage>
        <taxon>Eukaryota</taxon>
        <taxon>Sar</taxon>
        <taxon>Stramenopiles</taxon>
        <taxon>Oomycota</taxon>
        <taxon>Peronosporomycetes</taxon>
        <taxon>Peronosporales</taxon>
        <taxon>Peronosporaceae</taxon>
        <taxon>Peronosclerospora</taxon>
    </lineage>
</organism>
<gene>
    <name evidence="1" type="ORF">PsorP6_017643</name>
</gene>
<protein>
    <submittedName>
        <fullName evidence="1">Uncharacterized protein</fullName>
    </submittedName>
</protein>